<name>A0A2T5MEB1_9GAMM</name>
<dbReference type="Gene3D" id="3.40.50.1220">
    <property type="entry name" value="TPP-binding domain"/>
    <property type="match status" value="1"/>
</dbReference>
<feature type="domain" description="Thiamine pyrophosphate enzyme central" evidence="4">
    <location>
        <begin position="221"/>
        <end position="355"/>
    </location>
</feature>
<evidence type="ECO:0000313" key="7">
    <source>
        <dbReference type="EMBL" id="PTU30897.1"/>
    </source>
</evidence>
<dbReference type="SUPFAM" id="SSF52467">
    <property type="entry name" value="DHS-like NAD/FAD-binding domain"/>
    <property type="match status" value="1"/>
</dbReference>
<dbReference type="GO" id="GO:0009099">
    <property type="term" value="P:L-valine biosynthetic process"/>
    <property type="evidence" value="ECO:0007669"/>
    <property type="project" value="TreeGrafter"/>
</dbReference>
<dbReference type="InterPro" id="IPR029035">
    <property type="entry name" value="DHS-like_NAD/FAD-binding_dom"/>
</dbReference>
<dbReference type="SUPFAM" id="SSF52518">
    <property type="entry name" value="Thiamin diphosphate-binding fold (THDP-binding)"/>
    <property type="match status" value="2"/>
</dbReference>
<gene>
    <name evidence="7" type="primary">iolD</name>
    <name evidence="7" type="ORF">CJD38_11335</name>
</gene>
<dbReference type="PROSITE" id="PS00187">
    <property type="entry name" value="TPP_ENZYMES"/>
    <property type="match status" value="1"/>
</dbReference>
<keyword evidence="7" id="KW-0378">Hydrolase</keyword>
<evidence type="ECO:0000259" key="6">
    <source>
        <dbReference type="Pfam" id="PF02776"/>
    </source>
</evidence>
<dbReference type="GO" id="GO:0050660">
    <property type="term" value="F:flavin adenine dinucleotide binding"/>
    <property type="evidence" value="ECO:0007669"/>
    <property type="project" value="TreeGrafter"/>
</dbReference>
<keyword evidence="8" id="KW-1185">Reference proteome</keyword>
<evidence type="ECO:0000313" key="8">
    <source>
        <dbReference type="Proteomes" id="UP000244248"/>
    </source>
</evidence>
<dbReference type="AlphaFoldDB" id="A0A2T5MEB1"/>
<dbReference type="CDD" id="cd02003">
    <property type="entry name" value="TPP_IolD"/>
    <property type="match status" value="1"/>
</dbReference>
<organism evidence="7 8">
    <name type="scientific">Stenotrophobium rhamnosiphilum</name>
    <dbReference type="NCBI Taxonomy" id="2029166"/>
    <lineage>
        <taxon>Bacteria</taxon>
        <taxon>Pseudomonadati</taxon>
        <taxon>Pseudomonadota</taxon>
        <taxon>Gammaproteobacteria</taxon>
        <taxon>Nevskiales</taxon>
        <taxon>Nevskiaceae</taxon>
        <taxon>Stenotrophobium</taxon>
    </lineage>
</organism>
<dbReference type="OrthoDB" id="3194735at2"/>
<comment type="caution">
    <text evidence="7">The sequence shown here is derived from an EMBL/GenBank/DDBJ whole genome shotgun (WGS) entry which is preliminary data.</text>
</comment>
<dbReference type="GO" id="GO:0016823">
    <property type="term" value="F:hydrolase activity, acting on acid carbon-carbon bonds, in ketonic substances"/>
    <property type="evidence" value="ECO:0007669"/>
    <property type="project" value="InterPro"/>
</dbReference>
<dbReference type="GO" id="GO:0030976">
    <property type="term" value="F:thiamine pyrophosphate binding"/>
    <property type="evidence" value="ECO:0007669"/>
    <property type="project" value="InterPro"/>
</dbReference>
<feature type="domain" description="Thiamine pyrophosphate enzyme N-terminal TPP-binding" evidence="6">
    <location>
        <begin position="33"/>
        <end position="136"/>
    </location>
</feature>
<dbReference type="GO" id="GO:0000287">
    <property type="term" value="F:magnesium ion binding"/>
    <property type="evidence" value="ECO:0007669"/>
    <property type="project" value="InterPro"/>
</dbReference>
<accession>A0A2T5MEB1</accession>
<feature type="domain" description="Thiamine pyrophosphate enzyme TPP-binding" evidence="5">
    <location>
        <begin position="443"/>
        <end position="602"/>
    </location>
</feature>
<evidence type="ECO:0000259" key="4">
    <source>
        <dbReference type="Pfam" id="PF00205"/>
    </source>
</evidence>
<proteinExistence type="inferred from homology"/>
<keyword evidence="2 3" id="KW-0786">Thiamine pyrophosphate</keyword>
<evidence type="ECO:0000259" key="5">
    <source>
        <dbReference type="Pfam" id="PF02775"/>
    </source>
</evidence>
<dbReference type="RefSeq" id="WP_107940482.1">
    <property type="nucleotide sequence ID" value="NZ_QANS01000004.1"/>
</dbReference>
<evidence type="ECO:0000256" key="2">
    <source>
        <dbReference type="ARBA" id="ARBA00023052"/>
    </source>
</evidence>
<reference evidence="7 8" key="1">
    <citation type="submission" date="2018-04" db="EMBL/GenBank/DDBJ databases">
        <title>Novel species isolated from glacier.</title>
        <authorList>
            <person name="Liu Q."/>
            <person name="Xin Y.-H."/>
        </authorList>
    </citation>
    <scope>NUCLEOTIDE SEQUENCE [LARGE SCALE GENOMIC DNA]</scope>
    <source>
        <strain evidence="7 8">GT1R17</strain>
    </source>
</reference>
<dbReference type="InterPro" id="IPR045229">
    <property type="entry name" value="TPP_enz"/>
</dbReference>
<dbReference type="InterPro" id="IPR030817">
    <property type="entry name" value="Myo_inos_IolD"/>
</dbReference>
<dbReference type="GO" id="GO:0019310">
    <property type="term" value="P:inositol catabolic process"/>
    <property type="evidence" value="ECO:0007669"/>
    <property type="project" value="InterPro"/>
</dbReference>
<dbReference type="Gene3D" id="3.40.50.970">
    <property type="match status" value="2"/>
</dbReference>
<dbReference type="Proteomes" id="UP000244248">
    <property type="component" value="Unassembled WGS sequence"/>
</dbReference>
<protein>
    <submittedName>
        <fullName evidence="7">3D-(3,5/4)-trihydroxycyclohexane-1,2-dione acylhydrolase (Decyclizing)</fullName>
    </submittedName>
</protein>
<sequence>MTTSTIRLTMAQALVKFMDAQYVSVDGVQTKFIKGVFTIFGHGNVLGLGQALQQDPGELLVHQGRSEQGMAHAAIGFAKQKLRRQIYACTSSVGPGAANMITAAATATANRIPVLFLPGDVYASRQPDPVLQQIEQSHDLTISTNDAFRPVSKYWDRITRPEQIMSAAINAMRVLTDPAETGAVTLCLPQDVQAESYDYPEYFFAKRVHRLDRRIPVADALDEAVAALLSGSKPLLICGGGVRYSGAAEALKSFAERFAIPFVETQAGKSAIVSAHSLNLGGIGETGSLAANEISKEADIVIGVGTRYSDFTTGSKWLFQNPGVRFININASAFDAGKLDGIQIVADAKLALNALSDALAEAKFKSQWGAVPADARSRLFNEIDRVYAVEYTEQGFKPEVEDSLDKAAFDEFIRLTGSKLTQSRVLGILNERLADNAVVVAAAGSLPGDLQRAWRSKGTDTYHVEYGYSCMGYEVNAALGVKLAEPSREVYAFVGDGSYQMLHSELVTSIQERKKINVILFDNMGFGCINNLQLGNGMGSFGTEFRFRDEKNGALDGGFIPINYAMSAAAYGCKTYSVRTADELVAALDDAAKQKVSTLIDIKVLPKTMIHGYGSWWRVGVAETSKSDETAAAHERMKAQLKRARSY</sequence>
<dbReference type="InterPro" id="IPR012001">
    <property type="entry name" value="Thiamin_PyroP_enz_TPP-bd_dom"/>
</dbReference>
<dbReference type="PANTHER" id="PTHR18968:SF9">
    <property type="entry name" value="3D-(3,5_4)-TRIHYDROXYCYCLOHEXANE-1,2-DIONE HYDROLASE"/>
    <property type="match status" value="1"/>
</dbReference>
<dbReference type="InterPro" id="IPR029061">
    <property type="entry name" value="THDP-binding"/>
</dbReference>
<dbReference type="GO" id="GO:0003984">
    <property type="term" value="F:acetolactate synthase activity"/>
    <property type="evidence" value="ECO:0007669"/>
    <property type="project" value="TreeGrafter"/>
</dbReference>
<dbReference type="InterPro" id="IPR000399">
    <property type="entry name" value="TPP-bd_CS"/>
</dbReference>
<dbReference type="EMBL" id="QANS01000004">
    <property type="protein sequence ID" value="PTU30897.1"/>
    <property type="molecule type" value="Genomic_DNA"/>
</dbReference>
<dbReference type="Pfam" id="PF02776">
    <property type="entry name" value="TPP_enzyme_N"/>
    <property type="match status" value="1"/>
</dbReference>
<dbReference type="Pfam" id="PF02775">
    <property type="entry name" value="TPP_enzyme_C"/>
    <property type="match status" value="1"/>
</dbReference>
<evidence type="ECO:0000256" key="3">
    <source>
        <dbReference type="RuleBase" id="RU362132"/>
    </source>
</evidence>
<dbReference type="GO" id="GO:0005948">
    <property type="term" value="C:acetolactate synthase complex"/>
    <property type="evidence" value="ECO:0007669"/>
    <property type="project" value="TreeGrafter"/>
</dbReference>
<dbReference type="InterPro" id="IPR012000">
    <property type="entry name" value="Thiamin_PyroP_enz_cen_dom"/>
</dbReference>
<dbReference type="PANTHER" id="PTHR18968">
    <property type="entry name" value="THIAMINE PYROPHOSPHATE ENZYMES"/>
    <property type="match status" value="1"/>
</dbReference>
<dbReference type="CDD" id="cd07035">
    <property type="entry name" value="TPP_PYR_POX_like"/>
    <property type="match status" value="1"/>
</dbReference>
<dbReference type="NCBIfam" id="TIGR04377">
    <property type="entry name" value="myo_inos_iolD"/>
    <property type="match status" value="1"/>
</dbReference>
<comment type="similarity">
    <text evidence="1 3">Belongs to the TPP enzyme family.</text>
</comment>
<dbReference type="Pfam" id="PF00205">
    <property type="entry name" value="TPP_enzyme_M"/>
    <property type="match status" value="1"/>
</dbReference>
<evidence type="ECO:0000256" key="1">
    <source>
        <dbReference type="ARBA" id="ARBA00007812"/>
    </source>
</evidence>
<dbReference type="InterPro" id="IPR011766">
    <property type="entry name" value="TPP_enzyme_TPP-bd"/>
</dbReference>
<dbReference type="GO" id="GO:0009097">
    <property type="term" value="P:isoleucine biosynthetic process"/>
    <property type="evidence" value="ECO:0007669"/>
    <property type="project" value="TreeGrafter"/>
</dbReference>